<gene>
    <name evidence="2" type="ORF">GCM10010384_44970</name>
</gene>
<evidence type="ECO:0000256" key="1">
    <source>
        <dbReference type="SAM" id="MobiDB-lite"/>
    </source>
</evidence>
<name>A0ABQ3A277_9ACTN</name>
<sequence>MEEVPHGQGTGCLTARREEGGAGQPQYLAAAEIDEGSHGQHSVSLALRSGFQATRSTPGKGRSVTGR</sequence>
<protein>
    <submittedName>
        <fullName evidence="2">Uncharacterized protein</fullName>
    </submittedName>
</protein>
<comment type="caution">
    <text evidence="2">The sequence shown here is derived from an EMBL/GenBank/DDBJ whole genome shotgun (WGS) entry which is preliminary data.</text>
</comment>
<accession>A0ABQ3A277</accession>
<dbReference type="EMBL" id="BMWE01000013">
    <property type="protein sequence ID" value="GGY32852.1"/>
    <property type="molecule type" value="Genomic_DNA"/>
</dbReference>
<keyword evidence="3" id="KW-1185">Reference proteome</keyword>
<evidence type="ECO:0000313" key="3">
    <source>
        <dbReference type="Proteomes" id="UP000653308"/>
    </source>
</evidence>
<evidence type="ECO:0000313" key="2">
    <source>
        <dbReference type="EMBL" id="GGY32852.1"/>
    </source>
</evidence>
<feature type="region of interest" description="Disordered" evidence="1">
    <location>
        <begin position="1"/>
        <end position="67"/>
    </location>
</feature>
<proteinExistence type="predicted"/>
<dbReference type="Proteomes" id="UP000653308">
    <property type="component" value="Unassembled WGS sequence"/>
</dbReference>
<organism evidence="2 3">
    <name type="scientific">Streptomyces djakartensis</name>
    <dbReference type="NCBI Taxonomy" id="68193"/>
    <lineage>
        <taxon>Bacteria</taxon>
        <taxon>Bacillati</taxon>
        <taxon>Actinomycetota</taxon>
        <taxon>Actinomycetes</taxon>
        <taxon>Kitasatosporales</taxon>
        <taxon>Streptomycetaceae</taxon>
        <taxon>Streptomyces</taxon>
    </lineage>
</organism>
<reference evidence="3" key="1">
    <citation type="journal article" date="2019" name="Int. J. Syst. Evol. Microbiol.">
        <title>The Global Catalogue of Microorganisms (GCM) 10K type strain sequencing project: providing services to taxonomists for standard genome sequencing and annotation.</title>
        <authorList>
            <consortium name="The Broad Institute Genomics Platform"/>
            <consortium name="The Broad Institute Genome Sequencing Center for Infectious Disease"/>
            <person name="Wu L."/>
            <person name="Ma J."/>
        </authorList>
    </citation>
    <scope>NUCLEOTIDE SEQUENCE [LARGE SCALE GENOMIC DNA]</scope>
    <source>
        <strain evidence="3">JCM 4957</strain>
    </source>
</reference>